<dbReference type="eggNOG" id="COG3828">
    <property type="taxonomic scope" value="Bacteria"/>
</dbReference>
<name>W4VM93_9BACI</name>
<dbReference type="RefSeq" id="WP_035724855.1">
    <property type="nucleotide sequence ID" value="NZ_BAVS01000022.1"/>
</dbReference>
<dbReference type="OrthoDB" id="9812305at2"/>
<protein>
    <recommendedName>
        <fullName evidence="1">ThuA-like domain-containing protein</fullName>
    </recommendedName>
</protein>
<dbReference type="SUPFAM" id="SSF52317">
    <property type="entry name" value="Class I glutamine amidotransferase-like"/>
    <property type="match status" value="1"/>
</dbReference>
<dbReference type="InterPro" id="IPR029062">
    <property type="entry name" value="Class_I_gatase-like"/>
</dbReference>
<dbReference type="InterPro" id="IPR029010">
    <property type="entry name" value="ThuA-like"/>
</dbReference>
<comment type="caution">
    <text evidence="2">The sequence shown here is derived from an EMBL/GenBank/DDBJ whole genome shotgun (WGS) entry which is preliminary data.</text>
</comment>
<keyword evidence="3" id="KW-1185">Reference proteome</keyword>
<sequence length="214" mass="24680">MKVIATLGDYYHDEQRLKDCLEEVLQGLNDVELAYVDRQHLIEVIMGDQPDLVILGAENRLNPQEDPVDSWLTEEDAQVLADFVGNGGSFLAWHSGLASYDKITTFVNMLGGYFLYHPAAHQIVTYRYQNHFLFDRQRDNFKIKDEHYFMKYQEDIDIFLRSDSVDGESIAGWTRNHGEGRVACYAPAHLVEGLEHQLVKEDLDQLIQWCLGLK</sequence>
<evidence type="ECO:0000313" key="3">
    <source>
        <dbReference type="Proteomes" id="UP000019102"/>
    </source>
</evidence>
<reference evidence="2 3" key="1">
    <citation type="journal article" date="2014" name="Genome Announc.">
        <title>Draft Genome Sequence of the Boron-Tolerant and Moderately Halotolerant Bacterium Gracilibacillus boraciitolerans JCM 21714T.</title>
        <authorList>
            <person name="Ahmed I."/>
            <person name="Oshima K."/>
            <person name="Suda W."/>
            <person name="Kitamura K."/>
            <person name="Iida T."/>
            <person name="Ohmori Y."/>
            <person name="Fujiwara T."/>
            <person name="Hattori M."/>
            <person name="Ohkuma M."/>
        </authorList>
    </citation>
    <scope>NUCLEOTIDE SEQUENCE [LARGE SCALE GENOMIC DNA]</scope>
    <source>
        <strain evidence="2 3">JCM 21714</strain>
    </source>
</reference>
<dbReference type="Gene3D" id="3.40.50.880">
    <property type="match status" value="1"/>
</dbReference>
<dbReference type="AlphaFoldDB" id="W4VM93"/>
<dbReference type="Pfam" id="PF06283">
    <property type="entry name" value="ThuA"/>
    <property type="match status" value="1"/>
</dbReference>
<gene>
    <name evidence="2" type="ORF">JCM21714_3480</name>
</gene>
<dbReference type="EMBL" id="BAVS01000022">
    <property type="protein sequence ID" value="GAE94332.1"/>
    <property type="molecule type" value="Genomic_DNA"/>
</dbReference>
<dbReference type="Proteomes" id="UP000019102">
    <property type="component" value="Unassembled WGS sequence"/>
</dbReference>
<accession>W4VM93</accession>
<feature type="domain" description="ThuA-like" evidence="1">
    <location>
        <begin position="70"/>
        <end position="210"/>
    </location>
</feature>
<evidence type="ECO:0000259" key="1">
    <source>
        <dbReference type="Pfam" id="PF06283"/>
    </source>
</evidence>
<evidence type="ECO:0000313" key="2">
    <source>
        <dbReference type="EMBL" id="GAE94332.1"/>
    </source>
</evidence>
<organism evidence="2 3">
    <name type="scientific">Gracilibacillus boraciitolerans JCM 21714</name>
    <dbReference type="NCBI Taxonomy" id="1298598"/>
    <lineage>
        <taxon>Bacteria</taxon>
        <taxon>Bacillati</taxon>
        <taxon>Bacillota</taxon>
        <taxon>Bacilli</taxon>
        <taxon>Bacillales</taxon>
        <taxon>Bacillaceae</taxon>
        <taxon>Gracilibacillus</taxon>
    </lineage>
</organism>
<proteinExistence type="predicted"/>
<dbReference type="STRING" id="1298598.JCM21714_3480"/>